<proteinExistence type="predicted"/>
<protein>
    <submittedName>
        <fullName evidence="3">OmpA family protein</fullName>
    </submittedName>
</protein>
<dbReference type="KEGG" id="gce:KYE46_15490"/>
<dbReference type="PANTHER" id="PTHR30329">
    <property type="entry name" value="STATOR ELEMENT OF FLAGELLAR MOTOR COMPLEX"/>
    <property type="match status" value="1"/>
</dbReference>
<dbReference type="Pfam" id="PF00691">
    <property type="entry name" value="OmpA"/>
    <property type="match status" value="1"/>
</dbReference>
<dbReference type="PROSITE" id="PS51257">
    <property type="entry name" value="PROKAR_LIPOPROTEIN"/>
    <property type="match status" value="1"/>
</dbReference>
<evidence type="ECO:0000259" key="2">
    <source>
        <dbReference type="PROSITE" id="PS51123"/>
    </source>
</evidence>
<evidence type="ECO:0000313" key="4">
    <source>
        <dbReference type="Proteomes" id="UP000825009"/>
    </source>
</evidence>
<feature type="domain" description="OmpA-like" evidence="2">
    <location>
        <begin position="67"/>
        <end position="183"/>
    </location>
</feature>
<dbReference type="Proteomes" id="UP000825009">
    <property type="component" value="Chromosome"/>
</dbReference>
<dbReference type="PANTHER" id="PTHR30329:SF21">
    <property type="entry name" value="LIPOPROTEIN YIAD-RELATED"/>
    <property type="match status" value="1"/>
</dbReference>
<keyword evidence="4" id="KW-1185">Reference proteome</keyword>
<dbReference type="PROSITE" id="PS51123">
    <property type="entry name" value="OMPA_2"/>
    <property type="match status" value="1"/>
</dbReference>
<dbReference type="RefSeq" id="WP_219001800.1">
    <property type="nucleotide sequence ID" value="NZ_CP079194.1"/>
</dbReference>
<organism evidence="3 4">
    <name type="scientific">Gymnodinialimonas ceratoperidinii</name>
    <dbReference type="NCBI Taxonomy" id="2856823"/>
    <lineage>
        <taxon>Bacteria</taxon>
        <taxon>Pseudomonadati</taxon>
        <taxon>Pseudomonadota</taxon>
        <taxon>Alphaproteobacteria</taxon>
        <taxon>Rhodobacterales</taxon>
        <taxon>Paracoccaceae</taxon>
        <taxon>Gymnodinialimonas</taxon>
    </lineage>
</organism>
<reference evidence="3 4" key="1">
    <citation type="submission" date="2021-07" db="EMBL/GenBank/DDBJ databases">
        <title>A novel Jannaschia species isolated from marine dinoflagellate Ceratoperidinium margalefii.</title>
        <authorList>
            <person name="Jiang Y."/>
            <person name="Li Z."/>
        </authorList>
    </citation>
    <scope>NUCLEOTIDE SEQUENCE [LARGE SCALE GENOMIC DNA]</scope>
    <source>
        <strain evidence="3 4">J12C1-MA-4</strain>
    </source>
</reference>
<dbReference type="GO" id="GO:0016020">
    <property type="term" value="C:membrane"/>
    <property type="evidence" value="ECO:0007669"/>
    <property type="project" value="UniProtKB-UniRule"/>
</dbReference>
<keyword evidence="1" id="KW-0472">Membrane</keyword>
<dbReference type="CDD" id="cd07185">
    <property type="entry name" value="OmpA_C-like"/>
    <property type="match status" value="1"/>
</dbReference>
<sequence>MTHQRHSRRAVLASMGSTLALTACGSVTVETGRPLGAHLDANGTFGQPTRNNIGVHNGDIQWAAILGERFANTVPTTINFAFNSAELDATARAILMQQAAFIRNFPEVRFSVYGHTDAVGSNAYNRRLGRRRAQAAVHFLTSQGISRHRLAALVSFGETQPVVATQDEERRNRRTVTEVSGFLENDPLVLDGRYAEIIYRSYRSGGGDNSAD</sequence>
<name>A0A8F6YA82_9RHOB</name>
<dbReference type="EMBL" id="CP079194">
    <property type="protein sequence ID" value="QXT39308.1"/>
    <property type="molecule type" value="Genomic_DNA"/>
</dbReference>
<accession>A0A8F6YA82</accession>
<gene>
    <name evidence="3" type="ORF">KYE46_15490</name>
</gene>
<dbReference type="InterPro" id="IPR006665">
    <property type="entry name" value="OmpA-like"/>
</dbReference>
<dbReference type="InterPro" id="IPR050330">
    <property type="entry name" value="Bact_OuterMem_StrucFunc"/>
</dbReference>
<evidence type="ECO:0000256" key="1">
    <source>
        <dbReference type="PROSITE-ProRule" id="PRU00473"/>
    </source>
</evidence>
<dbReference type="AlphaFoldDB" id="A0A8F6YA82"/>
<evidence type="ECO:0000313" key="3">
    <source>
        <dbReference type="EMBL" id="QXT39308.1"/>
    </source>
</evidence>